<dbReference type="EMBL" id="JBFXLT010000037">
    <property type="protein sequence ID" value="KAL2813914.1"/>
    <property type="molecule type" value="Genomic_DNA"/>
</dbReference>
<feature type="compositionally biased region" description="Polar residues" evidence="1">
    <location>
        <begin position="422"/>
        <end position="434"/>
    </location>
</feature>
<evidence type="ECO:0000256" key="1">
    <source>
        <dbReference type="SAM" id="MobiDB-lite"/>
    </source>
</evidence>
<comment type="caution">
    <text evidence="2">The sequence shown here is derived from an EMBL/GenBank/DDBJ whole genome shotgun (WGS) entry which is preliminary data.</text>
</comment>
<reference evidence="2 3" key="1">
    <citation type="submission" date="2024-07" db="EMBL/GenBank/DDBJ databases">
        <title>Section-level genome sequencing and comparative genomics of Aspergillus sections Usti and Cavernicolus.</title>
        <authorList>
            <consortium name="Lawrence Berkeley National Laboratory"/>
            <person name="Nybo J.L."/>
            <person name="Vesth T.C."/>
            <person name="Theobald S."/>
            <person name="Frisvad J.C."/>
            <person name="Larsen T.O."/>
            <person name="Kjaerboelling I."/>
            <person name="Rothschild-Mancinelli K."/>
            <person name="Lyhne E.K."/>
            <person name="Kogle M.E."/>
            <person name="Barry K."/>
            <person name="Clum A."/>
            <person name="Na H."/>
            <person name="Ledsgaard L."/>
            <person name="Lin J."/>
            <person name="Lipzen A."/>
            <person name="Kuo A."/>
            <person name="Riley R."/>
            <person name="Mondo S."/>
            <person name="Labutti K."/>
            <person name="Haridas S."/>
            <person name="Pangalinan J."/>
            <person name="Salamov A.A."/>
            <person name="Simmons B.A."/>
            <person name="Magnuson J.K."/>
            <person name="Chen J."/>
            <person name="Drula E."/>
            <person name="Henrissat B."/>
            <person name="Wiebenga A."/>
            <person name="Lubbers R.J."/>
            <person name="Gomes A.C."/>
            <person name="Makela M.R."/>
            <person name="Stajich J."/>
            <person name="Grigoriev I.V."/>
            <person name="Mortensen U.H."/>
            <person name="De Vries R.P."/>
            <person name="Baker S.E."/>
            <person name="Andersen M.R."/>
        </authorList>
    </citation>
    <scope>NUCLEOTIDE SEQUENCE [LARGE SCALE GENOMIC DNA]</scope>
    <source>
        <strain evidence="2 3">CBS 588.65</strain>
    </source>
</reference>
<feature type="compositionally biased region" description="Polar residues" evidence="1">
    <location>
        <begin position="291"/>
        <end position="305"/>
    </location>
</feature>
<accession>A0ABR4HFH7</accession>
<feature type="compositionally biased region" description="Polar residues" evidence="1">
    <location>
        <begin position="370"/>
        <end position="385"/>
    </location>
</feature>
<evidence type="ECO:0000313" key="2">
    <source>
        <dbReference type="EMBL" id="KAL2813914.1"/>
    </source>
</evidence>
<keyword evidence="3" id="KW-1185">Reference proteome</keyword>
<proteinExistence type="predicted"/>
<feature type="compositionally biased region" description="Low complexity" evidence="1">
    <location>
        <begin position="260"/>
        <end position="271"/>
    </location>
</feature>
<feature type="compositionally biased region" description="Basic and acidic residues" evidence="1">
    <location>
        <begin position="237"/>
        <end position="259"/>
    </location>
</feature>
<feature type="region of interest" description="Disordered" evidence="1">
    <location>
        <begin position="231"/>
        <end position="434"/>
    </location>
</feature>
<sequence>MTHFTPNSKLDQRTNTRNHGIALNSFSNGRDFPISAIMASDRPLPYTPELFASQISRAASRFLEPDAKIRPDLIRKPDPITLYLGYFGTNWWRSTYAGFLVARLQDGSYQVGRRLTQPEVDAYVDSHNSFVTNFRRGLPLGFFVGGAKFFVYEKNYRHLLTYAPPATQEGMSPVRRYLEGTRALFKSDTALARKLLGSLSMRLLAYTMGGGFGLQVAAALAMNWKLQADPRMQQHAADSRKQPPEKVRERRNQALKERAAGQQQGQGQAQQPSDEPTPQSIGYEQTGYVGDSSSVGSATTTDSINASTYPTTGTATGTYSYSAPVGQTKQRGFFDDDDEDDASPTAPEYRGIVRQEKAAAQGSAWERIRNQAQNPTASEPASLSGGSWDRSDSSIMNNDGQRERERAQAEFNRMLEAERNLSNESGASRSSVWR</sequence>
<dbReference type="Proteomes" id="UP001610334">
    <property type="component" value="Unassembled WGS sequence"/>
</dbReference>
<organism evidence="2 3">
    <name type="scientific">Aspergillus granulosus</name>
    <dbReference type="NCBI Taxonomy" id="176169"/>
    <lineage>
        <taxon>Eukaryota</taxon>
        <taxon>Fungi</taxon>
        <taxon>Dikarya</taxon>
        <taxon>Ascomycota</taxon>
        <taxon>Pezizomycotina</taxon>
        <taxon>Eurotiomycetes</taxon>
        <taxon>Eurotiomycetidae</taxon>
        <taxon>Eurotiales</taxon>
        <taxon>Aspergillaceae</taxon>
        <taxon>Aspergillus</taxon>
        <taxon>Aspergillus subgen. Nidulantes</taxon>
    </lineage>
</organism>
<protein>
    <submittedName>
        <fullName evidence="2">Uncharacterized protein</fullName>
    </submittedName>
</protein>
<feature type="compositionally biased region" description="Basic and acidic residues" evidence="1">
    <location>
        <begin position="400"/>
        <end position="421"/>
    </location>
</feature>
<name>A0ABR4HFH7_9EURO</name>
<feature type="compositionally biased region" description="Low complexity" evidence="1">
    <location>
        <begin position="306"/>
        <end position="323"/>
    </location>
</feature>
<evidence type="ECO:0000313" key="3">
    <source>
        <dbReference type="Proteomes" id="UP001610334"/>
    </source>
</evidence>
<feature type="compositionally biased region" description="Polar residues" evidence="1">
    <location>
        <begin position="272"/>
        <end position="283"/>
    </location>
</feature>
<gene>
    <name evidence="2" type="ORF">BJX63DRAFT_393567</name>
</gene>